<dbReference type="Proteomes" id="UP000095287">
    <property type="component" value="Unplaced"/>
</dbReference>
<evidence type="ECO:0000256" key="1">
    <source>
        <dbReference type="ARBA" id="ARBA00022723"/>
    </source>
</evidence>
<dbReference type="GO" id="GO:0003714">
    <property type="term" value="F:transcription corepressor activity"/>
    <property type="evidence" value="ECO:0007669"/>
    <property type="project" value="InterPro"/>
</dbReference>
<dbReference type="AlphaFoldDB" id="A0A1I7XY09"/>
<dbReference type="WBParaSite" id="L893_g10620.t1">
    <property type="protein sequence ID" value="L893_g10620.t1"/>
    <property type="gene ID" value="L893_g10620"/>
</dbReference>
<dbReference type="GO" id="GO:0005634">
    <property type="term" value="C:nucleus"/>
    <property type="evidence" value="ECO:0007669"/>
    <property type="project" value="TreeGrafter"/>
</dbReference>
<evidence type="ECO:0000256" key="2">
    <source>
        <dbReference type="ARBA" id="ARBA00022771"/>
    </source>
</evidence>
<dbReference type="InterPro" id="IPR047269">
    <property type="entry name" value="ZMY11"/>
</dbReference>
<evidence type="ECO:0000313" key="7">
    <source>
        <dbReference type="Proteomes" id="UP000095287"/>
    </source>
</evidence>
<dbReference type="PANTHER" id="PTHR46379:SF1">
    <property type="entry name" value="ZINC FINGER MYND DOMAIN-CONTAINING PROTEIN 11"/>
    <property type="match status" value="1"/>
</dbReference>
<dbReference type="PANTHER" id="PTHR46379">
    <property type="entry name" value="ZINC FINGER MYND DOMAIN-CONTAINING"/>
    <property type="match status" value="1"/>
</dbReference>
<dbReference type="PROSITE" id="PS50865">
    <property type="entry name" value="ZF_MYND_2"/>
    <property type="match status" value="1"/>
</dbReference>
<keyword evidence="5" id="KW-0175">Coiled coil</keyword>
<protein>
    <submittedName>
        <fullName evidence="8">MYND-type domain-containing protein</fullName>
    </submittedName>
</protein>
<feature type="coiled-coil region" evidence="5">
    <location>
        <begin position="52"/>
        <end position="90"/>
    </location>
</feature>
<evidence type="ECO:0000313" key="8">
    <source>
        <dbReference type="WBParaSite" id="L893_g10620.t1"/>
    </source>
</evidence>
<dbReference type="GO" id="GO:0008270">
    <property type="term" value="F:zinc ion binding"/>
    <property type="evidence" value="ECO:0007669"/>
    <property type="project" value="UniProtKB-KW"/>
</dbReference>
<keyword evidence="3" id="KW-0862">Zinc</keyword>
<organism evidence="7 8">
    <name type="scientific">Steinernema glaseri</name>
    <dbReference type="NCBI Taxonomy" id="37863"/>
    <lineage>
        <taxon>Eukaryota</taxon>
        <taxon>Metazoa</taxon>
        <taxon>Ecdysozoa</taxon>
        <taxon>Nematoda</taxon>
        <taxon>Chromadorea</taxon>
        <taxon>Rhabditida</taxon>
        <taxon>Tylenchina</taxon>
        <taxon>Panagrolaimomorpha</taxon>
        <taxon>Strongyloidoidea</taxon>
        <taxon>Steinernematidae</taxon>
        <taxon>Steinernema</taxon>
    </lineage>
</organism>
<keyword evidence="1" id="KW-0479">Metal-binding</keyword>
<dbReference type="InterPro" id="IPR002893">
    <property type="entry name" value="Znf_MYND"/>
</dbReference>
<reference evidence="8" key="1">
    <citation type="submission" date="2016-11" db="UniProtKB">
        <authorList>
            <consortium name="WormBaseParasite"/>
        </authorList>
    </citation>
    <scope>IDENTIFICATION</scope>
</reference>
<dbReference type="Pfam" id="PF24324">
    <property type="entry name" value="MYND_ZMYND11_ZMYD8"/>
    <property type="match status" value="1"/>
</dbReference>
<evidence type="ECO:0000259" key="6">
    <source>
        <dbReference type="PROSITE" id="PS50865"/>
    </source>
</evidence>
<keyword evidence="7" id="KW-1185">Reference proteome</keyword>
<sequence length="171" mass="20465">MFSEEVLDEEEHNSEQEIGDEVSLALAESRAIVNLQKHWLQHYDKVRVDSLIRGASKLFEQFKQELVDEEKQLREDLEKEFEQKKRTTHEFYRHQVDEHLAKQQKKYDEIIAEAKRCQWCCHCGKKARLSCCYNCSYCSPDCQSKHWPVHRNYCRRQNMPELPSDNDKTVT</sequence>
<evidence type="ECO:0000256" key="4">
    <source>
        <dbReference type="PROSITE-ProRule" id="PRU00134"/>
    </source>
</evidence>
<evidence type="ECO:0000256" key="3">
    <source>
        <dbReference type="ARBA" id="ARBA00022833"/>
    </source>
</evidence>
<keyword evidence="2 4" id="KW-0863">Zinc-finger</keyword>
<dbReference type="SUPFAM" id="SSF144232">
    <property type="entry name" value="HIT/MYND zinc finger-like"/>
    <property type="match status" value="1"/>
</dbReference>
<name>A0A1I7XY09_9BILA</name>
<feature type="domain" description="MYND-type" evidence="6">
    <location>
        <begin position="120"/>
        <end position="154"/>
    </location>
</feature>
<dbReference type="Gene3D" id="6.10.140.2220">
    <property type="match status" value="1"/>
</dbReference>
<dbReference type="GO" id="GO:0009966">
    <property type="term" value="P:regulation of signal transduction"/>
    <property type="evidence" value="ECO:0007669"/>
    <property type="project" value="TreeGrafter"/>
</dbReference>
<dbReference type="InterPro" id="IPR057053">
    <property type="entry name" value="MYND_ZMYND11_ZMYD8"/>
</dbReference>
<accession>A0A1I7XY09</accession>
<proteinExistence type="predicted"/>
<dbReference type="GO" id="GO:0034243">
    <property type="term" value="P:regulation of transcription elongation by RNA polymerase II"/>
    <property type="evidence" value="ECO:0007669"/>
    <property type="project" value="InterPro"/>
</dbReference>
<evidence type="ECO:0000256" key="5">
    <source>
        <dbReference type="SAM" id="Coils"/>
    </source>
</evidence>